<gene>
    <name evidence="2" type="ORF">KC01_LOCUS22531</name>
</gene>
<feature type="region of interest" description="Disordered" evidence="1">
    <location>
        <begin position="1"/>
        <end position="110"/>
    </location>
</feature>
<reference evidence="2 3" key="1">
    <citation type="submission" date="2024-04" db="EMBL/GenBank/DDBJ databases">
        <authorList>
            <person name="Waldvogel A.-M."/>
            <person name="Schoenle A."/>
        </authorList>
    </citation>
    <scope>NUCLEOTIDE SEQUENCE [LARGE SCALE GENOMIC DNA]</scope>
</reference>
<proteinExistence type="predicted"/>
<protein>
    <submittedName>
        <fullName evidence="2">Uncharacterized protein</fullName>
    </submittedName>
</protein>
<feature type="compositionally biased region" description="Low complexity" evidence="1">
    <location>
        <begin position="19"/>
        <end position="35"/>
    </location>
</feature>
<dbReference type="AlphaFoldDB" id="A0AAV2KZ24"/>
<name>A0AAV2KZ24_KNICA</name>
<feature type="compositionally biased region" description="Low complexity" evidence="1">
    <location>
        <begin position="49"/>
        <end position="62"/>
    </location>
</feature>
<accession>A0AAV2KZ24</accession>
<dbReference type="Proteomes" id="UP001497482">
    <property type="component" value="Chromosome 2"/>
</dbReference>
<evidence type="ECO:0000256" key="1">
    <source>
        <dbReference type="SAM" id="MobiDB-lite"/>
    </source>
</evidence>
<dbReference type="EMBL" id="OZ035824">
    <property type="protein sequence ID" value="CAL1593419.1"/>
    <property type="molecule type" value="Genomic_DNA"/>
</dbReference>
<evidence type="ECO:0000313" key="2">
    <source>
        <dbReference type="EMBL" id="CAL1593419.1"/>
    </source>
</evidence>
<sequence length="110" mass="11141">MTVHVAVHLTSSPAGRMDGAPGHPSSPPHGSALHPRAPSSRSGVRASRSPLSPGSLPPSLSDPHWEMGSRAPAGSPTLDRSSVAGPGSAEAGQLSSEAPLYWRSSDVSAF</sequence>
<evidence type="ECO:0000313" key="3">
    <source>
        <dbReference type="Proteomes" id="UP001497482"/>
    </source>
</evidence>
<organism evidence="2 3">
    <name type="scientific">Knipowitschia caucasica</name>
    <name type="common">Caucasian dwarf goby</name>
    <name type="synonym">Pomatoschistus caucasicus</name>
    <dbReference type="NCBI Taxonomy" id="637954"/>
    <lineage>
        <taxon>Eukaryota</taxon>
        <taxon>Metazoa</taxon>
        <taxon>Chordata</taxon>
        <taxon>Craniata</taxon>
        <taxon>Vertebrata</taxon>
        <taxon>Euteleostomi</taxon>
        <taxon>Actinopterygii</taxon>
        <taxon>Neopterygii</taxon>
        <taxon>Teleostei</taxon>
        <taxon>Neoteleostei</taxon>
        <taxon>Acanthomorphata</taxon>
        <taxon>Gobiaria</taxon>
        <taxon>Gobiiformes</taxon>
        <taxon>Gobioidei</taxon>
        <taxon>Gobiidae</taxon>
        <taxon>Gobiinae</taxon>
        <taxon>Knipowitschia</taxon>
    </lineage>
</organism>
<keyword evidence="3" id="KW-1185">Reference proteome</keyword>